<proteinExistence type="predicted"/>
<name>A0A9W6KR44_9ACTN</name>
<comment type="caution">
    <text evidence="1">The sequence shown here is derived from an EMBL/GenBank/DDBJ whole genome shotgun (WGS) entry which is preliminary data.</text>
</comment>
<protein>
    <submittedName>
        <fullName evidence="1">Uncharacterized protein</fullName>
    </submittedName>
</protein>
<evidence type="ECO:0000313" key="1">
    <source>
        <dbReference type="EMBL" id="GLL05610.1"/>
    </source>
</evidence>
<reference evidence="1" key="1">
    <citation type="journal article" date="2014" name="Int. J. Syst. Evol. Microbiol.">
        <title>Complete genome sequence of Corynebacterium casei LMG S-19264T (=DSM 44701T), isolated from a smear-ripened cheese.</title>
        <authorList>
            <consortium name="US DOE Joint Genome Institute (JGI-PGF)"/>
            <person name="Walter F."/>
            <person name="Albersmeier A."/>
            <person name="Kalinowski J."/>
            <person name="Ruckert C."/>
        </authorList>
    </citation>
    <scope>NUCLEOTIDE SEQUENCE</scope>
    <source>
        <strain evidence="1">VKM Ac-1321</strain>
    </source>
</reference>
<reference evidence="1" key="2">
    <citation type="submission" date="2023-01" db="EMBL/GenBank/DDBJ databases">
        <authorList>
            <person name="Sun Q."/>
            <person name="Evtushenko L."/>
        </authorList>
    </citation>
    <scope>NUCLEOTIDE SEQUENCE</scope>
    <source>
        <strain evidence="1">VKM Ac-1321</strain>
    </source>
</reference>
<keyword evidence="2" id="KW-1185">Reference proteome</keyword>
<gene>
    <name evidence="1" type="ORF">GCM10017581_073570</name>
</gene>
<dbReference type="Proteomes" id="UP001143480">
    <property type="component" value="Unassembled WGS sequence"/>
</dbReference>
<accession>A0A9W6KR44</accession>
<dbReference type="AlphaFoldDB" id="A0A9W6KR44"/>
<evidence type="ECO:0000313" key="2">
    <source>
        <dbReference type="Proteomes" id="UP001143480"/>
    </source>
</evidence>
<dbReference type="EMBL" id="BSFP01000060">
    <property type="protein sequence ID" value="GLL05610.1"/>
    <property type="molecule type" value="Genomic_DNA"/>
</dbReference>
<sequence length="84" mass="8823">MRTHASGMAAPFGRHVPAARAAVRAPARAPSRAAGAPAAVRMAHKRSKRFELNISVFGLHEVPAHRGFSGAVKNAAFERVRAGA</sequence>
<organism evidence="1 2">
    <name type="scientific">Dactylosporangium matsuzakiense</name>
    <dbReference type="NCBI Taxonomy" id="53360"/>
    <lineage>
        <taxon>Bacteria</taxon>
        <taxon>Bacillati</taxon>
        <taxon>Actinomycetota</taxon>
        <taxon>Actinomycetes</taxon>
        <taxon>Micromonosporales</taxon>
        <taxon>Micromonosporaceae</taxon>
        <taxon>Dactylosporangium</taxon>
    </lineage>
</organism>